<dbReference type="SUPFAM" id="SSF53822">
    <property type="entry name" value="Periplasmic binding protein-like I"/>
    <property type="match status" value="1"/>
</dbReference>
<keyword evidence="5" id="KW-1185">Reference proteome</keyword>
<evidence type="ECO:0000256" key="2">
    <source>
        <dbReference type="SAM" id="SignalP"/>
    </source>
</evidence>
<gene>
    <name evidence="4" type="ORF">SAMN05660991_00793</name>
</gene>
<feature type="domain" description="Periplasmic binding protein" evidence="3">
    <location>
        <begin position="100"/>
        <end position="317"/>
    </location>
</feature>
<name>A0A1H8QTV5_9ACTN</name>
<organism evidence="4 5">
    <name type="scientific">Trujillonella endophytica</name>
    <dbReference type="NCBI Taxonomy" id="673521"/>
    <lineage>
        <taxon>Bacteria</taxon>
        <taxon>Bacillati</taxon>
        <taxon>Actinomycetota</taxon>
        <taxon>Actinomycetes</taxon>
        <taxon>Geodermatophilales</taxon>
        <taxon>Geodermatophilaceae</taxon>
        <taxon>Trujillonella</taxon>
    </lineage>
</organism>
<keyword evidence="4" id="KW-0762">Sugar transport</keyword>
<keyword evidence="4" id="KW-0813">Transport</keyword>
<reference evidence="5" key="1">
    <citation type="submission" date="2016-10" db="EMBL/GenBank/DDBJ databases">
        <authorList>
            <person name="Varghese N."/>
            <person name="Submissions S."/>
        </authorList>
    </citation>
    <scope>NUCLEOTIDE SEQUENCE [LARGE SCALE GENOMIC DNA]</scope>
    <source>
        <strain evidence="5">DSM 45413</strain>
    </source>
</reference>
<dbReference type="PROSITE" id="PS51257">
    <property type="entry name" value="PROKAR_LIPOPROTEIN"/>
    <property type="match status" value="1"/>
</dbReference>
<dbReference type="AlphaFoldDB" id="A0A1H8QTV5"/>
<keyword evidence="2" id="KW-0732">Signal</keyword>
<feature type="compositionally biased region" description="Low complexity" evidence="1">
    <location>
        <begin position="34"/>
        <end position="45"/>
    </location>
</feature>
<dbReference type="STRING" id="673521.SAMN05660991_00793"/>
<evidence type="ECO:0000259" key="3">
    <source>
        <dbReference type="Pfam" id="PF13407"/>
    </source>
</evidence>
<feature type="chain" id="PRO_5039230439" evidence="2">
    <location>
        <begin position="25"/>
        <end position="370"/>
    </location>
</feature>
<dbReference type="EMBL" id="FOEE01000002">
    <property type="protein sequence ID" value="SEO57487.1"/>
    <property type="molecule type" value="Genomic_DNA"/>
</dbReference>
<dbReference type="Proteomes" id="UP000198960">
    <property type="component" value="Unassembled WGS sequence"/>
</dbReference>
<dbReference type="Gene3D" id="3.40.50.2300">
    <property type="match status" value="2"/>
</dbReference>
<feature type="region of interest" description="Disordered" evidence="1">
    <location>
        <begin position="26"/>
        <end position="45"/>
    </location>
</feature>
<dbReference type="InterPro" id="IPR028082">
    <property type="entry name" value="Peripla_BP_I"/>
</dbReference>
<sequence>MLKPTRRGLAVIACTMTVALLGTACGSDDDESSGDSSSGNSSSEGNAVIDEATANVETLANPEDFTVEPLSGPVPPGKVVAQVNCTIPQCTPGAMQEPVEALGWTLESFDYDITKGTPDYLRAVDAALASKPDYLAINVTGSPDLISRQLEQAQAEGIPVIASGAETAPGIALMVNGPNAFIDAGTNLADVVLADAGEPVDVAMPFDPVYGVFVGMSQGMEDRLGEADAGFERIDVSLAQPAATNVSAIVNYLKANPDTKYLAFAGTAFYPGIDQGLRAAGLSDSVKLVMGFPFPTDLESIQDGAWVGVVAGETTHQWRQVDGMARLAVGDPIADPEPSNAFQLVTQENASEERFDPPNYADAFQEAWGV</sequence>
<evidence type="ECO:0000313" key="5">
    <source>
        <dbReference type="Proteomes" id="UP000198960"/>
    </source>
</evidence>
<evidence type="ECO:0000313" key="4">
    <source>
        <dbReference type="EMBL" id="SEO57487.1"/>
    </source>
</evidence>
<proteinExistence type="predicted"/>
<protein>
    <submittedName>
        <fullName evidence="4">ABC-type sugar transport system, substrate-binding protein, contains N-terminal xre family HTH domain</fullName>
    </submittedName>
</protein>
<dbReference type="InterPro" id="IPR025997">
    <property type="entry name" value="SBP_2_dom"/>
</dbReference>
<dbReference type="Pfam" id="PF13407">
    <property type="entry name" value="Peripla_BP_4"/>
    <property type="match status" value="1"/>
</dbReference>
<feature type="signal peptide" evidence="2">
    <location>
        <begin position="1"/>
        <end position="24"/>
    </location>
</feature>
<accession>A0A1H8QTV5</accession>
<evidence type="ECO:0000256" key="1">
    <source>
        <dbReference type="SAM" id="MobiDB-lite"/>
    </source>
</evidence>